<dbReference type="Gene3D" id="1.20.1740.10">
    <property type="entry name" value="Amino acid/polyamine transporter I"/>
    <property type="match status" value="1"/>
</dbReference>
<feature type="transmembrane region" description="Helical" evidence="6">
    <location>
        <begin position="219"/>
        <end position="239"/>
    </location>
</feature>
<feature type="transmembrane region" description="Helical" evidence="6">
    <location>
        <begin position="407"/>
        <end position="429"/>
    </location>
</feature>
<organism evidence="7 8">
    <name type="scientific">Candidatus Megaera venefica</name>
    <dbReference type="NCBI Taxonomy" id="2055910"/>
    <lineage>
        <taxon>Bacteria</taxon>
        <taxon>Pseudomonadati</taxon>
        <taxon>Pseudomonadota</taxon>
        <taxon>Alphaproteobacteria</taxon>
        <taxon>Rickettsiales</taxon>
        <taxon>Rickettsiaceae</taxon>
        <taxon>Candidatus Megaera</taxon>
    </lineage>
</organism>
<feature type="transmembrane region" description="Helical" evidence="6">
    <location>
        <begin position="349"/>
        <end position="368"/>
    </location>
</feature>
<name>A0ABU5NA76_9RICK</name>
<evidence type="ECO:0000256" key="4">
    <source>
        <dbReference type="ARBA" id="ARBA00022989"/>
    </source>
</evidence>
<keyword evidence="8" id="KW-1185">Reference proteome</keyword>
<feature type="transmembrane region" description="Helical" evidence="6">
    <location>
        <begin position="251"/>
        <end position="277"/>
    </location>
</feature>
<feature type="transmembrane region" description="Helical" evidence="6">
    <location>
        <begin position="182"/>
        <end position="199"/>
    </location>
</feature>
<keyword evidence="5 6" id="KW-0472">Membrane</keyword>
<gene>
    <name evidence="7" type="ORF">Megvenef_00024</name>
</gene>
<feature type="transmembrane region" description="Helical" evidence="6">
    <location>
        <begin position="297"/>
        <end position="320"/>
    </location>
</feature>
<evidence type="ECO:0000256" key="3">
    <source>
        <dbReference type="ARBA" id="ARBA00022692"/>
    </source>
</evidence>
<dbReference type="Pfam" id="PF13520">
    <property type="entry name" value="AA_permease_2"/>
    <property type="match status" value="1"/>
</dbReference>
<protein>
    <submittedName>
        <fullName evidence="7">Amino acid permease</fullName>
    </submittedName>
</protein>
<dbReference type="Proteomes" id="UP001291687">
    <property type="component" value="Unassembled WGS sequence"/>
</dbReference>
<evidence type="ECO:0000313" key="8">
    <source>
        <dbReference type="Proteomes" id="UP001291687"/>
    </source>
</evidence>
<dbReference type="PANTHER" id="PTHR43243">
    <property type="entry name" value="INNER MEMBRANE TRANSPORTER YGJI-RELATED"/>
    <property type="match status" value="1"/>
</dbReference>
<dbReference type="EMBL" id="JARJFB010000001">
    <property type="protein sequence ID" value="MEA0970077.1"/>
    <property type="molecule type" value="Genomic_DNA"/>
</dbReference>
<feature type="transmembrane region" description="Helical" evidence="6">
    <location>
        <begin position="152"/>
        <end position="170"/>
    </location>
</feature>
<evidence type="ECO:0000256" key="5">
    <source>
        <dbReference type="ARBA" id="ARBA00023136"/>
    </source>
</evidence>
<feature type="transmembrane region" description="Helical" evidence="6">
    <location>
        <begin position="374"/>
        <end position="395"/>
    </location>
</feature>
<keyword evidence="3 6" id="KW-0812">Transmembrane</keyword>
<proteinExistence type="predicted"/>
<evidence type="ECO:0000256" key="1">
    <source>
        <dbReference type="ARBA" id="ARBA00004141"/>
    </source>
</evidence>
<feature type="transmembrane region" description="Helical" evidence="6">
    <location>
        <begin position="124"/>
        <end position="146"/>
    </location>
</feature>
<evidence type="ECO:0000313" key="7">
    <source>
        <dbReference type="EMBL" id="MEA0970077.1"/>
    </source>
</evidence>
<accession>A0ABU5NA76</accession>
<feature type="transmembrane region" description="Helical" evidence="6">
    <location>
        <begin position="90"/>
        <end position="112"/>
    </location>
</feature>
<reference evidence="7 8" key="1">
    <citation type="submission" date="2023-03" db="EMBL/GenBank/DDBJ databases">
        <title>Host association and intracellularity evolved multiple times independently in the Rickettsiales.</title>
        <authorList>
            <person name="Castelli M."/>
            <person name="Nardi T."/>
            <person name="Gammuto L."/>
            <person name="Bellinzona G."/>
            <person name="Sabaneyeva E."/>
            <person name="Potekhin A."/>
            <person name="Serra V."/>
            <person name="Petroni G."/>
            <person name="Sassera D."/>
        </authorList>
    </citation>
    <scope>NUCLEOTIDE SEQUENCE [LARGE SCALE GENOMIC DNA]</scope>
    <source>
        <strain evidence="7 8">Sr 2-6</strain>
    </source>
</reference>
<comment type="caution">
    <text evidence="7">The sequence shown here is derived from an EMBL/GenBank/DDBJ whole genome shotgun (WGS) entry which is preliminary data.</text>
</comment>
<keyword evidence="4 6" id="KW-1133">Transmembrane helix</keyword>
<feature type="transmembrane region" description="Helical" evidence="6">
    <location>
        <begin position="435"/>
        <end position="455"/>
    </location>
</feature>
<evidence type="ECO:0000256" key="6">
    <source>
        <dbReference type="SAM" id="Phobius"/>
    </source>
</evidence>
<keyword evidence="2" id="KW-0813">Transport</keyword>
<dbReference type="RefSeq" id="WP_322775983.1">
    <property type="nucleotide sequence ID" value="NZ_JARJFB010000001.1"/>
</dbReference>
<dbReference type="PANTHER" id="PTHR43243:SF4">
    <property type="entry name" value="CATIONIC AMINO ACID TRANSPORTER 4"/>
    <property type="match status" value="1"/>
</dbReference>
<sequence>MSYLTKKSFESVREAGNTSGLAKTLTAYDLVLLGLGGIIGTGIFALTGFVAAKYSGPAVMLSYAIAGVVCIFVALAYTELASFLPTSGSVYTYSYVAFGQLFAWLVGGAMVLELSVAASAVATAWSGYAVSILEAGGVHIPVAYTAGPLNGGIVNFPAILIVAFVAFLLYRGTKDSKRVNAILVFIKMAAIAVFVFVAAPHFEITNWDNFMPYGFDDVLLGSSILFFAFTGFGALATAAEECKNPKRDLTIGIIGSLVLSTVLYIIVGGLATGIVSFELLDNSQPLAHALAVNNSKIGSAIVATGAICGMTTVIMMNIYAQSRIFYVMARDGLVSKHFAKIHPKYDSPYISVLIFSGLIAILAGLVPLEVIAKMSSMGALIDYIVIMMVVMLFRIKMPDVVRSFKCPALFVIAPVGLLACVYLLFKQIISKEGELMFTGELLIYWFIVVFIVYVIKTSFLKTKKPIEKVI</sequence>
<dbReference type="PIRSF" id="PIRSF006060">
    <property type="entry name" value="AA_transporter"/>
    <property type="match status" value="1"/>
</dbReference>
<dbReference type="InterPro" id="IPR002293">
    <property type="entry name" value="AA/rel_permease1"/>
</dbReference>
<comment type="subcellular location">
    <subcellularLocation>
        <location evidence="1">Membrane</location>
        <topology evidence="1">Multi-pass membrane protein</topology>
    </subcellularLocation>
</comment>
<evidence type="ECO:0000256" key="2">
    <source>
        <dbReference type="ARBA" id="ARBA00022448"/>
    </source>
</evidence>
<feature type="transmembrane region" description="Helical" evidence="6">
    <location>
        <begin position="30"/>
        <end position="51"/>
    </location>
</feature>
<feature type="transmembrane region" description="Helical" evidence="6">
    <location>
        <begin position="58"/>
        <end position="78"/>
    </location>
</feature>